<dbReference type="Pfam" id="PF13360">
    <property type="entry name" value="PQQ_2"/>
    <property type="match status" value="1"/>
</dbReference>
<sequence>MKSTPKQFDLANGNYILDIHGPVKKVKELWKRNFEAKSAPFVYEGILYTCEDQTLYAIDSKTGNSIWEITIPGRATIPVFYNDLLIFGGNYIDSHVYALDKNSGKEIWRYRTGPSTAPVKIAPIIADDLLYVSAGKTIHCLSVLSGKKQWTFGLKKKSGNTNMVIASGKIYAATQEASGKEELQCIDSEKKELLWKIKTPGLWSNLICAEEYLFYLNTSAELCEVNLITGKVEQSKIANLTNRITNGSLNYNNGILIITVASYILGLNLTTNPWSWQWNFKTKADIGRPVIAQDKIYFATMGNGIYAIDANSGQEIFHKESEVRSGLACGIYDSIIFVAGSMSEKELTAYAQL</sequence>
<evidence type="ECO:0000313" key="3">
    <source>
        <dbReference type="Proteomes" id="UP000247903"/>
    </source>
</evidence>
<dbReference type="InterPro" id="IPR002372">
    <property type="entry name" value="PQQ_rpt_dom"/>
</dbReference>
<gene>
    <name evidence="2" type="ORF">DMB65_07945</name>
</gene>
<dbReference type="OrthoDB" id="7012117at2"/>
<dbReference type="RefSeq" id="WP_110306113.1">
    <property type="nucleotide sequence ID" value="NZ_QJHK01000005.1"/>
</dbReference>
<dbReference type="SUPFAM" id="SSF50998">
    <property type="entry name" value="Quinoprotein alcohol dehydrogenase-like"/>
    <property type="match status" value="2"/>
</dbReference>
<evidence type="ECO:0000313" key="2">
    <source>
        <dbReference type="EMBL" id="PXY41325.1"/>
    </source>
</evidence>
<evidence type="ECO:0000259" key="1">
    <source>
        <dbReference type="Pfam" id="PF13360"/>
    </source>
</evidence>
<keyword evidence="3" id="KW-1185">Reference proteome</keyword>
<organism evidence="2 3">
    <name type="scientific">Flavobacterium cheongpyeongense</name>
    <dbReference type="NCBI Taxonomy" id="2212651"/>
    <lineage>
        <taxon>Bacteria</taxon>
        <taxon>Pseudomonadati</taxon>
        <taxon>Bacteroidota</taxon>
        <taxon>Flavobacteriia</taxon>
        <taxon>Flavobacteriales</taxon>
        <taxon>Flavobacteriaceae</taxon>
        <taxon>Flavobacterium</taxon>
    </lineage>
</organism>
<reference evidence="2 3" key="1">
    <citation type="submission" date="2018-05" db="EMBL/GenBank/DDBJ databases">
        <title>Flavobacterium sp. strain IMCC34759, incomplete genome.</title>
        <authorList>
            <person name="Joung Y."/>
            <person name="Cho J."/>
        </authorList>
    </citation>
    <scope>NUCLEOTIDE SEQUENCE [LARGE SCALE GENOMIC DNA]</scope>
    <source>
        <strain evidence="2 3">IMCC34759</strain>
    </source>
</reference>
<name>A0A2V4BQS5_9FLAO</name>
<dbReference type="AlphaFoldDB" id="A0A2V4BQS5"/>
<dbReference type="Gene3D" id="2.130.10.10">
    <property type="entry name" value="YVTN repeat-like/Quinoprotein amine dehydrogenase"/>
    <property type="match status" value="1"/>
</dbReference>
<feature type="domain" description="Pyrrolo-quinoline quinone repeat" evidence="1">
    <location>
        <begin position="27"/>
        <end position="233"/>
    </location>
</feature>
<dbReference type="EMBL" id="QJHK01000005">
    <property type="protein sequence ID" value="PXY41325.1"/>
    <property type="molecule type" value="Genomic_DNA"/>
</dbReference>
<dbReference type="InterPro" id="IPR011047">
    <property type="entry name" value="Quinoprotein_ADH-like_sf"/>
</dbReference>
<dbReference type="SMART" id="SM00564">
    <property type="entry name" value="PQQ"/>
    <property type="match status" value="5"/>
</dbReference>
<dbReference type="InterPro" id="IPR018391">
    <property type="entry name" value="PQQ_b-propeller_rpt"/>
</dbReference>
<dbReference type="PANTHER" id="PTHR34512">
    <property type="entry name" value="CELL SURFACE PROTEIN"/>
    <property type="match status" value="1"/>
</dbReference>
<proteinExistence type="predicted"/>
<dbReference type="InterPro" id="IPR015943">
    <property type="entry name" value="WD40/YVTN_repeat-like_dom_sf"/>
</dbReference>
<accession>A0A2V4BQS5</accession>
<protein>
    <recommendedName>
        <fullName evidence="1">Pyrrolo-quinoline quinone repeat domain-containing protein</fullName>
    </recommendedName>
</protein>
<comment type="caution">
    <text evidence="2">The sequence shown here is derived from an EMBL/GenBank/DDBJ whole genome shotgun (WGS) entry which is preliminary data.</text>
</comment>
<dbReference type="Proteomes" id="UP000247903">
    <property type="component" value="Unassembled WGS sequence"/>
</dbReference>
<dbReference type="PANTHER" id="PTHR34512:SF30">
    <property type="entry name" value="OUTER MEMBRANE PROTEIN ASSEMBLY FACTOR BAMB"/>
    <property type="match status" value="1"/>
</dbReference>